<reference evidence="2" key="1">
    <citation type="submission" date="2016-10" db="EMBL/GenBank/DDBJ databases">
        <authorList>
            <person name="Varghese N."/>
            <person name="Submissions S."/>
        </authorList>
    </citation>
    <scope>NUCLEOTIDE SEQUENCE [LARGE SCALE GENOMIC DNA]</scope>
    <source>
        <strain evidence="2">CGMCC 1.7655</strain>
    </source>
</reference>
<dbReference type="Proteomes" id="UP000199555">
    <property type="component" value="Unassembled WGS sequence"/>
</dbReference>
<accession>A0A1G9H923</accession>
<dbReference type="RefSeq" id="WP_090754613.1">
    <property type="nucleotide sequence ID" value="NZ_FNGE01000006.1"/>
</dbReference>
<protein>
    <submittedName>
        <fullName evidence="1">Phage DNA packaging protein, Nu1 subunit of terminase</fullName>
    </submittedName>
</protein>
<evidence type="ECO:0000313" key="1">
    <source>
        <dbReference type="EMBL" id="SDL09345.1"/>
    </source>
</evidence>
<sequence>MRIVSELPLEGDRPVHRIDGAGLCDLLGLSPAALTNLKQRGIAVHHGRDAWNLEETVRNYVQHLRGTASGRGGEQHVESLTSERARLAKEQADAQSLKNAERRGELVSAASVLAGWSDTLRGLRARLMALPSRLRADLPHLSASDVALIDRELRSTLEALADGDD</sequence>
<evidence type="ECO:0000313" key="2">
    <source>
        <dbReference type="Proteomes" id="UP000199555"/>
    </source>
</evidence>
<dbReference type="InterPro" id="IPR010906">
    <property type="entry name" value="Phage_lambda_Nu1_terminase-ssu"/>
</dbReference>
<name>A0A1G9H923_9RHOB</name>
<keyword evidence="2" id="KW-1185">Reference proteome</keyword>
<dbReference type="Pfam" id="PF07471">
    <property type="entry name" value="Phage_Nu1"/>
    <property type="match status" value="1"/>
</dbReference>
<dbReference type="EMBL" id="FNGE01000006">
    <property type="protein sequence ID" value="SDL09345.1"/>
    <property type="molecule type" value="Genomic_DNA"/>
</dbReference>
<proteinExistence type="predicted"/>
<dbReference type="AlphaFoldDB" id="A0A1G9H923"/>
<dbReference type="OrthoDB" id="7867235at2"/>
<gene>
    <name evidence="1" type="ORF">SAMN04487971_10675</name>
</gene>
<organism evidence="1 2">
    <name type="scientific">Paracoccus chinensis</name>
    <dbReference type="NCBI Taxonomy" id="525640"/>
    <lineage>
        <taxon>Bacteria</taxon>
        <taxon>Pseudomonadati</taxon>
        <taxon>Pseudomonadota</taxon>
        <taxon>Alphaproteobacteria</taxon>
        <taxon>Rhodobacterales</taxon>
        <taxon>Paracoccaceae</taxon>
        <taxon>Paracoccus</taxon>
    </lineage>
</organism>
<dbReference type="STRING" id="525640.SAMN04487971_10675"/>